<dbReference type="EMBL" id="SJPT01000006">
    <property type="protein sequence ID" value="TWU21529.1"/>
    <property type="molecule type" value="Genomic_DNA"/>
</dbReference>
<name>A0A5C6CFK6_9BACT</name>
<keyword evidence="1" id="KW-1133">Transmembrane helix</keyword>
<gene>
    <name evidence="2" type="ORF">Pla52o_37160</name>
</gene>
<feature type="transmembrane region" description="Helical" evidence="1">
    <location>
        <begin position="52"/>
        <end position="77"/>
    </location>
</feature>
<dbReference type="RefSeq" id="WP_146595854.1">
    <property type="nucleotide sequence ID" value="NZ_SJPT01000006.1"/>
</dbReference>
<evidence type="ECO:0000313" key="2">
    <source>
        <dbReference type="EMBL" id="TWU21529.1"/>
    </source>
</evidence>
<reference evidence="2 3" key="1">
    <citation type="submission" date="2019-02" db="EMBL/GenBank/DDBJ databases">
        <title>Deep-cultivation of Planctomycetes and their phenomic and genomic characterization uncovers novel biology.</title>
        <authorList>
            <person name="Wiegand S."/>
            <person name="Jogler M."/>
            <person name="Boedeker C."/>
            <person name="Pinto D."/>
            <person name="Vollmers J."/>
            <person name="Rivas-Marin E."/>
            <person name="Kohn T."/>
            <person name="Peeters S.H."/>
            <person name="Heuer A."/>
            <person name="Rast P."/>
            <person name="Oberbeckmann S."/>
            <person name="Bunk B."/>
            <person name="Jeske O."/>
            <person name="Meyerdierks A."/>
            <person name="Storesund J.E."/>
            <person name="Kallscheuer N."/>
            <person name="Luecker S."/>
            <person name="Lage O.M."/>
            <person name="Pohl T."/>
            <person name="Merkel B.J."/>
            <person name="Hornburger P."/>
            <person name="Mueller R.-W."/>
            <person name="Bruemmer F."/>
            <person name="Labrenz M."/>
            <person name="Spormann A.M."/>
            <person name="Op Den Camp H."/>
            <person name="Overmann J."/>
            <person name="Amann R."/>
            <person name="Jetten M.S.M."/>
            <person name="Mascher T."/>
            <person name="Medema M.H."/>
            <person name="Devos D.P."/>
            <person name="Kaster A.-K."/>
            <person name="Ovreas L."/>
            <person name="Rohde M."/>
            <person name="Galperin M.Y."/>
            <person name="Jogler C."/>
        </authorList>
    </citation>
    <scope>NUCLEOTIDE SEQUENCE [LARGE SCALE GENOMIC DNA]</scope>
    <source>
        <strain evidence="2 3">Pla52o</strain>
    </source>
</reference>
<dbReference type="Proteomes" id="UP000316304">
    <property type="component" value="Unassembled WGS sequence"/>
</dbReference>
<sequence length="112" mass="11893">MPSDKPSSAQPVVPSRMLPRVSFRLVFAITTLSAIVAALARQAGDGGALATAVMTALLVPAICFALFAMLFLFAWAITSLWFQGDDQDTLHGSPFAAGQLPPQIMPPREHNA</sequence>
<feature type="transmembrane region" description="Helical" evidence="1">
    <location>
        <begin position="21"/>
        <end position="40"/>
    </location>
</feature>
<dbReference type="OrthoDB" id="291342at2"/>
<evidence type="ECO:0000256" key="1">
    <source>
        <dbReference type="SAM" id="Phobius"/>
    </source>
</evidence>
<keyword evidence="3" id="KW-1185">Reference proteome</keyword>
<accession>A0A5C6CFK6</accession>
<keyword evidence="1" id="KW-0472">Membrane</keyword>
<dbReference type="AlphaFoldDB" id="A0A5C6CFK6"/>
<proteinExistence type="predicted"/>
<organism evidence="2 3">
    <name type="scientific">Novipirellula galeiformis</name>
    <dbReference type="NCBI Taxonomy" id="2528004"/>
    <lineage>
        <taxon>Bacteria</taxon>
        <taxon>Pseudomonadati</taxon>
        <taxon>Planctomycetota</taxon>
        <taxon>Planctomycetia</taxon>
        <taxon>Pirellulales</taxon>
        <taxon>Pirellulaceae</taxon>
        <taxon>Novipirellula</taxon>
    </lineage>
</organism>
<comment type="caution">
    <text evidence="2">The sequence shown here is derived from an EMBL/GenBank/DDBJ whole genome shotgun (WGS) entry which is preliminary data.</text>
</comment>
<keyword evidence="1" id="KW-0812">Transmembrane</keyword>
<protein>
    <submittedName>
        <fullName evidence="2">Uncharacterized protein</fullName>
    </submittedName>
</protein>
<evidence type="ECO:0000313" key="3">
    <source>
        <dbReference type="Proteomes" id="UP000316304"/>
    </source>
</evidence>